<proteinExistence type="predicted"/>
<dbReference type="Pfam" id="PF17107">
    <property type="entry name" value="SesA"/>
    <property type="match status" value="1"/>
</dbReference>
<gene>
    <name evidence="3" type="ORF">MAPG_03560</name>
</gene>
<feature type="chain" id="PRO_5009385417" description="NACHT-NTPase and P-loop NTPases N-terminal domain-containing protein" evidence="1">
    <location>
        <begin position="20"/>
        <end position="222"/>
    </location>
</feature>
<dbReference type="OMA" id="REAINTC"/>
<reference evidence="3" key="1">
    <citation type="submission" date="2010-05" db="EMBL/GenBank/DDBJ databases">
        <title>The Genome Sequence of Magnaporthe poae strain ATCC 64411.</title>
        <authorList>
            <consortium name="The Broad Institute Genome Sequencing Platform"/>
            <consortium name="Broad Institute Genome Sequencing Center for Infectious Disease"/>
            <person name="Ma L.-J."/>
            <person name="Dead R."/>
            <person name="Young S."/>
            <person name="Zeng Q."/>
            <person name="Koehrsen M."/>
            <person name="Alvarado L."/>
            <person name="Berlin A."/>
            <person name="Chapman S.B."/>
            <person name="Chen Z."/>
            <person name="Freedman E."/>
            <person name="Gellesch M."/>
            <person name="Goldberg J."/>
            <person name="Griggs A."/>
            <person name="Gujja S."/>
            <person name="Heilman E.R."/>
            <person name="Heiman D."/>
            <person name="Hepburn T."/>
            <person name="Howarth C."/>
            <person name="Jen D."/>
            <person name="Larson L."/>
            <person name="Mehta T."/>
            <person name="Neiman D."/>
            <person name="Pearson M."/>
            <person name="Roberts A."/>
            <person name="Saif S."/>
            <person name="Shea T."/>
            <person name="Shenoy N."/>
            <person name="Sisk P."/>
            <person name="Stolte C."/>
            <person name="Sykes S."/>
            <person name="Walk T."/>
            <person name="White J."/>
            <person name="Yandava C."/>
            <person name="Haas B."/>
            <person name="Nusbaum C."/>
            <person name="Birren B."/>
        </authorList>
    </citation>
    <scope>NUCLEOTIDE SEQUENCE</scope>
    <source>
        <strain evidence="3">ATCC 64411</strain>
    </source>
</reference>
<reference evidence="5" key="2">
    <citation type="submission" date="2010-05" db="EMBL/GenBank/DDBJ databases">
        <title>The genome sequence of Magnaporthe poae strain ATCC 64411.</title>
        <authorList>
            <person name="Ma L.-J."/>
            <person name="Dead R."/>
            <person name="Young S."/>
            <person name="Zeng Q."/>
            <person name="Koehrsen M."/>
            <person name="Alvarado L."/>
            <person name="Berlin A."/>
            <person name="Chapman S.B."/>
            <person name="Chen Z."/>
            <person name="Freedman E."/>
            <person name="Gellesch M."/>
            <person name="Goldberg J."/>
            <person name="Griggs A."/>
            <person name="Gujja S."/>
            <person name="Heilman E.R."/>
            <person name="Heiman D."/>
            <person name="Hepburn T."/>
            <person name="Howarth C."/>
            <person name="Jen D."/>
            <person name="Larson L."/>
            <person name="Mehta T."/>
            <person name="Neiman D."/>
            <person name="Pearson M."/>
            <person name="Roberts A."/>
            <person name="Saif S."/>
            <person name="Shea T."/>
            <person name="Shenoy N."/>
            <person name="Sisk P."/>
            <person name="Stolte C."/>
            <person name="Sykes S."/>
            <person name="Walk T."/>
            <person name="White J."/>
            <person name="Yandava C."/>
            <person name="Haas B."/>
            <person name="Nusbaum C."/>
            <person name="Birren B."/>
        </authorList>
    </citation>
    <scope>NUCLEOTIDE SEQUENCE [LARGE SCALE GENOMIC DNA]</scope>
    <source>
        <strain evidence="5">ATCC 64411 / 73-15</strain>
    </source>
</reference>
<evidence type="ECO:0000313" key="4">
    <source>
        <dbReference type="EnsemblFungi" id="MAPG_03560T0"/>
    </source>
</evidence>
<feature type="signal peptide" evidence="1">
    <location>
        <begin position="1"/>
        <end position="19"/>
    </location>
</feature>
<name>A0A0C4DUC2_MAGP6</name>
<keyword evidence="1" id="KW-0732">Signal</keyword>
<sequence>MSGLEIVGTVVALLQLAGATYNVIKGYKDLPGEFKAVGERLPVAQKTLETIKAQAETAQIDNDTVSTIQPLLEGCQTKVEELQKVFDIVRKWKGEPIRAKYAQFLGAVTGKGKRVEALMEAILKDVQMVAADRTFKTATAAQMDGLKKAIEDLAALQPDEPEGSGGNQNIGKMTGGKVFFNQSGTIQAPDGHYFGSITGGVHFGTDIYPKKPKSSEDDDFYD</sequence>
<keyword evidence="5" id="KW-1185">Reference proteome</keyword>
<evidence type="ECO:0000313" key="3">
    <source>
        <dbReference type="EMBL" id="KLU84519.1"/>
    </source>
</evidence>
<evidence type="ECO:0000256" key="1">
    <source>
        <dbReference type="SAM" id="SignalP"/>
    </source>
</evidence>
<dbReference type="EMBL" id="ADBL01000853">
    <property type="status" value="NOT_ANNOTATED_CDS"/>
    <property type="molecule type" value="Genomic_DNA"/>
</dbReference>
<reference evidence="4" key="5">
    <citation type="submission" date="2015-06" db="UniProtKB">
        <authorList>
            <consortium name="EnsemblFungi"/>
        </authorList>
    </citation>
    <scope>IDENTIFICATION</scope>
    <source>
        <strain evidence="4">ATCC 64411</strain>
    </source>
</reference>
<dbReference type="InterPro" id="IPR031352">
    <property type="entry name" value="SesA"/>
</dbReference>
<dbReference type="EnsemblFungi" id="MAPG_03560T0">
    <property type="protein sequence ID" value="MAPG_03560T0"/>
    <property type="gene ID" value="MAPG_03560"/>
</dbReference>
<reference evidence="4" key="4">
    <citation type="journal article" date="2015" name="G3 (Bethesda)">
        <title>Genome sequences of three phytopathogenic species of the Magnaporthaceae family of fungi.</title>
        <authorList>
            <person name="Okagaki L.H."/>
            <person name="Nunes C.C."/>
            <person name="Sailsbery J."/>
            <person name="Clay B."/>
            <person name="Brown D."/>
            <person name="John T."/>
            <person name="Oh Y."/>
            <person name="Young N."/>
            <person name="Fitzgerald M."/>
            <person name="Haas B.J."/>
            <person name="Zeng Q."/>
            <person name="Young S."/>
            <person name="Adiconis X."/>
            <person name="Fan L."/>
            <person name="Levin J.Z."/>
            <person name="Mitchell T.K."/>
            <person name="Okubara P.A."/>
            <person name="Farman M.L."/>
            <person name="Kohn L.M."/>
            <person name="Birren B."/>
            <person name="Ma L.-J."/>
            <person name="Dean R.A."/>
        </authorList>
    </citation>
    <scope>NUCLEOTIDE SEQUENCE</scope>
    <source>
        <strain evidence="4">ATCC 64411 / 73-15</strain>
    </source>
</reference>
<reference evidence="3" key="3">
    <citation type="submission" date="2011-03" db="EMBL/GenBank/DDBJ databases">
        <title>Annotation of Magnaporthe poae ATCC 64411.</title>
        <authorList>
            <person name="Ma L.-J."/>
            <person name="Dead R."/>
            <person name="Young S.K."/>
            <person name="Zeng Q."/>
            <person name="Gargeya S."/>
            <person name="Fitzgerald M."/>
            <person name="Haas B."/>
            <person name="Abouelleil A."/>
            <person name="Alvarado L."/>
            <person name="Arachchi H.M."/>
            <person name="Berlin A."/>
            <person name="Brown A."/>
            <person name="Chapman S.B."/>
            <person name="Chen Z."/>
            <person name="Dunbar C."/>
            <person name="Freedman E."/>
            <person name="Gearin G."/>
            <person name="Gellesch M."/>
            <person name="Goldberg J."/>
            <person name="Griggs A."/>
            <person name="Gujja S."/>
            <person name="Heiman D."/>
            <person name="Howarth C."/>
            <person name="Larson L."/>
            <person name="Lui A."/>
            <person name="MacDonald P.J.P."/>
            <person name="Mehta T."/>
            <person name="Montmayeur A."/>
            <person name="Murphy C."/>
            <person name="Neiman D."/>
            <person name="Pearson M."/>
            <person name="Priest M."/>
            <person name="Roberts A."/>
            <person name="Saif S."/>
            <person name="Shea T."/>
            <person name="Shenoy N."/>
            <person name="Sisk P."/>
            <person name="Stolte C."/>
            <person name="Sykes S."/>
            <person name="Yandava C."/>
            <person name="Wortman J."/>
            <person name="Nusbaum C."/>
            <person name="Birren B."/>
        </authorList>
    </citation>
    <scope>NUCLEOTIDE SEQUENCE</scope>
    <source>
        <strain evidence="3">ATCC 64411</strain>
    </source>
</reference>
<organism evidence="4 5">
    <name type="scientific">Magnaporthiopsis poae (strain ATCC 64411 / 73-15)</name>
    <name type="common">Kentucky bluegrass fungus</name>
    <name type="synonym">Magnaporthe poae</name>
    <dbReference type="NCBI Taxonomy" id="644358"/>
    <lineage>
        <taxon>Eukaryota</taxon>
        <taxon>Fungi</taxon>
        <taxon>Dikarya</taxon>
        <taxon>Ascomycota</taxon>
        <taxon>Pezizomycotina</taxon>
        <taxon>Sordariomycetes</taxon>
        <taxon>Sordariomycetidae</taxon>
        <taxon>Magnaporthales</taxon>
        <taxon>Magnaporthaceae</taxon>
        <taxon>Magnaporthiopsis</taxon>
    </lineage>
</organism>
<dbReference type="Proteomes" id="UP000011715">
    <property type="component" value="Unassembled WGS sequence"/>
</dbReference>
<evidence type="ECO:0000313" key="5">
    <source>
        <dbReference type="Proteomes" id="UP000011715"/>
    </source>
</evidence>
<dbReference type="VEuPathDB" id="FungiDB:MAPG_03560"/>
<dbReference type="STRING" id="644358.A0A0C4DUC2"/>
<evidence type="ECO:0000259" key="2">
    <source>
        <dbReference type="Pfam" id="PF17107"/>
    </source>
</evidence>
<protein>
    <recommendedName>
        <fullName evidence="2">NACHT-NTPase and P-loop NTPases N-terminal domain-containing protein</fullName>
    </recommendedName>
</protein>
<feature type="domain" description="NACHT-NTPase and P-loop NTPases N-terminal" evidence="2">
    <location>
        <begin position="8"/>
        <end position="128"/>
    </location>
</feature>
<dbReference type="EMBL" id="GL876968">
    <property type="protein sequence ID" value="KLU84519.1"/>
    <property type="molecule type" value="Genomic_DNA"/>
</dbReference>
<dbReference type="OrthoDB" id="195446at2759"/>
<accession>A0A0C4DUC2</accession>
<dbReference type="AlphaFoldDB" id="A0A0C4DUC2"/>